<proteinExistence type="predicted"/>
<evidence type="ECO:0000313" key="2">
    <source>
        <dbReference type="RefSeq" id="XP_065642896.1"/>
    </source>
</evidence>
<dbReference type="GeneID" id="136074498"/>
<name>A0ABM4B284_HYDVU</name>
<keyword evidence="1" id="KW-1185">Reference proteome</keyword>
<organism evidence="1 2">
    <name type="scientific">Hydra vulgaris</name>
    <name type="common">Hydra</name>
    <name type="synonym">Hydra attenuata</name>
    <dbReference type="NCBI Taxonomy" id="6087"/>
    <lineage>
        <taxon>Eukaryota</taxon>
        <taxon>Metazoa</taxon>
        <taxon>Cnidaria</taxon>
        <taxon>Hydrozoa</taxon>
        <taxon>Hydroidolina</taxon>
        <taxon>Anthoathecata</taxon>
        <taxon>Aplanulata</taxon>
        <taxon>Hydridae</taxon>
        <taxon>Hydra</taxon>
    </lineage>
</organism>
<dbReference type="RefSeq" id="XP_065642896.1">
    <property type="nucleotide sequence ID" value="XM_065786824.1"/>
</dbReference>
<reference evidence="1" key="1">
    <citation type="submission" date="2025-05" db="UniProtKB">
        <authorList>
            <consortium name="RefSeq"/>
        </authorList>
    </citation>
    <scope>NUCLEOTIDE SEQUENCE [LARGE SCALE GENOMIC DNA]</scope>
</reference>
<sequence>MAKGALNKYFKISCDTNNFTDGEISSGFLYPVGSEVVTQSLESEHNILFTQVVANEESVSIEITISEVECKDTDEKQLSESDILTTHEVNLRDVVRKTIKDDNNVTTDIVAPNNQKQIVQQPLGNDPGLWPEYRSNRNRLGFVKQGPVRIENISFPRDEKDTRKFSASYYTKVLLNGEKVARRWLIYSKSKNAVFCFCCKLFSTSKNKLLDASGGVCY</sequence>
<gene>
    <name evidence="2" type="primary">LOC136074498</name>
</gene>
<reference evidence="2" key="2">
    <citation type="submission" date="2025-08" db="UniProtKB">
        <authorList>
            <consortium name="RefSeq"/>
        </authorList>
    </citation>
    <scope>IDENTIFICATION</scope>
</reference>
<accession>A0ABM4B284</accession>
<dbReference type="Proteomes" id="UP001652625">
    <property type="component" value="Chromosome 01"/>
</dbReference>
<protein>
    <submittedName>
        <fullName evidence="2">Zinc finger MYM-type protein 5-like</fullName>
    </submittedName>
</protein>
<evidence type="ECO:0000313" key="1">
    <source>
        <dbReference type="Proteomes" id="UP001652625"/>
    </source>
</evidence>